<accession>A0A6A5SVB2</accession>
<organism evidence="2 3">
    <name type="scientific">Clathrospora elynae</name>
    <dbReference type="NCBI Taxonomy" id="706981"/>
    <lineage>
        <taxon>Eukaryota</taxon>
        <taxon>Fungi</taxon>
        <taxon>Dikarya</taxon>
        <taxon>Ascomycota</taxon>
        <taxon>Pezizomycotina</taxon>
        <taxon>Dothideomycetes</taxon>
        <taxon>Pleosporomycetidae</taxon>
        <taxon>Pleosporales</taxon>
        <taxon>Diademaceae</taxon>
        <taxon>Clathrospora</taxon>
    </lineage>
</organism>
<dbReference type="EMBL" id="ML976034">
    <property type="protein sequence ID" value="KAF1942506.1"/>
    <property type="molecule type" value="Genomic_DNA"/>
</dbReference>
<feature type="transmembrane region" description="Helical" evidence="1">
    <location>
        <begin position="106"/>
        <end position="124"/>
    </location>
</feature>
<feature type="transmembrane region" description="Helical" evidence="1">
    <location>
        <begin position="223"/>
        <end position="247"/>
    </location>
</feature>
<keyword evidence="3" id="KW-1185">Reference proteome</keyword>
<dbReference type="AlphaFoldDB" id="A0A6A5SVB2"/>
<reference evidence="2" key="1">
    <citation type="journal article" date="2020" name="Stud. Mycol.">
        <title>101 Dothideomycetes genomes: a test case for predicting lifestyles and emergence of pathogens.</title>
        <authorList>
            <person name="Haridas S."/>
            <person name="Albert R."/>
            <person name="Binder M."/>
            <person name="Bloem J."/>
            <person name="Labutti K."/>
            <person name="Salamov A."/>
            <person name="Andreopoulos B."/>
            <person name="Baker S."/>
            <person name="Barry K."/>
            <person name="Bills G."/>
            <person name="Bluhm B."/>
            <person name="Cannon C."/>
            <person name="Castanera R."/>
            <person name="Culley D."/>
            <person name="Daum C."/>
            <person name="Ezra D."/>
            <person name="Gonzalez J."/>
            <person name="Henrissat B."/>
            <person name="Kuo A."/>
            <person name="Liang C."/>
            <person name="Lipzen A."/>
            <person name="Lutzoni F."/>
            <person name="Magnuson J."/>
            <person name="Mondo S."/>
            <person name="Nolan M."/>
            <person name="Ohm R."/>
            <person name="Pangilinan J."/>
            <person name="Park H.-J."/>
            <person name="Ramirez L."/>
            <person name="Alfaro M."/>
            <person name="Sun H."/>
            <person name="Tritt A."/>
            <person name="Yoshinaga Y."/>
            <person name="Zwiers L.-H."/>
            <person name="Turgeon B."/>
            <person name="Goodwin S."/>
            <person name="Spatafora J."/>
            <person name="Crous P."/>
            <person name="Grigoriev I."/>
        </authorList>
    </citation>
    <scope>NUCLEOTIDE SEQUENCE</scope>
    <source>
        <strain evidence="2">CBS 161.51</strain>
    </source>
</reference>
<keyword evidence="1" id="KW-0812">Transmembrane</keyword>
<evidence type="ECO:0000313" key="3">
    <source>
        <dbReference type="Proteomes" id="UP000800038"/>
    </source>
</evidence>
<gene>
    <name evidence="2" type="ORF">EJ02DRAFT_454198</name>
</gene>
<feature type="transmembrane region" description="Helical" evidence="1">
    <location>
        <begin position="259"/>
        <end position="280"/>
    </location>
</feature>
<evidence type="ECO:0000313" key="2">
    <source>
        <dbReference type="EMBL" id="KAF1942506.1"/>
    </source>
</evidence>
<protein>
    <submittedName>
        <fullName evidence="2">Uncharacterized protein</fullName>
    </submittedName>
</protein>
<feature type="transmembrane region" description="Helical" evidence="1">
    <location>
        <begin position="136"/>
        <end position="162"/>
    </location>
</feature>
<proteinExistence type="predicted"/>
<feature type="transmembrane region" description="Helical" evidence="1">
    <location>
        <begin position="193"/>
        <end position="211"/>
    </location>
</feature>
<dbReference type="OrthoDB" id="3783050at2759"/>
<keyword evidence="1" id="KW-0472">Membrane</keyword>
<feature type="transmembrane region" description="Helical" evidence="1">
    <location>
        <begin position="63"/>
        <end position="86"/>
    </location>
</feature>
<evidence type="ECO:0000256" key="1">
    <source>
        <dbReference type="SAM" id="Phobius"/>
    </source>
</evidence>
<feature type="transmembrane region" description="Helical" evidence="1">
    <location>
        <begin position="29"/>
        <end position="51"/>
    </location>
</feature>
<dbReference type="Proteomes" id="UP000800038">
    <property type="component" value="Unassembled WGS sequence"/>
</dbReference>
<sequence>MAPRRSGSSSSESSYSSCPGGFSDTITQASFASTVLYLAVFLGISVALFLVRKKSSGGKRLLGVPYTIALVSFILSFVFGLISTVLMECSTTDIPTYYDLTTTSNVFYSLGTWELLFVVVYTLNTMLRKHIGGLTTVFRVVFIAIVGVMFLVICGQTVLSAYNLAALSESYYRGHDRHVFIEAQKKLGLAETVLYLLSVVASGGLSLMAIFAMRSRRLPGGDLIGWVVALTVSMVASVLVDLVFAVQNVQGIEYTWQSTIAWSYIGNFFQALSFINLLCIAKHVAWSKTTATTQQEYAPVTQQPVYGHNTNGQQ</sequence>
<name>A0A6A5SVB2_9PLEO</name>
<keyword evidence="1" id="KW-1133">Transmembrane helix</keyword>